<dbReference type="Proteomes" id="UP000198253">
    <property type="component" value="Chromosome I"/>
</dbReference>
<evidence type="ECO:0000313" key="8">
    <source>
        <dbReference type="EMBL" id="SCF25815.1"/>
    </source>
</evidence>
<dbReference type="RefSeq" id="WP_197701599.1">
    <property type="nucleotide sequence ID" value="NZ_LT607413.1"/>
</dbReference>
<dbReference type="GO" id="GO:0005975">
    <property type="term" value="P:carbohydrate metabolic process"/>
    <property type="evidence" value="ECO:0007669"/>
    <property type="project" value="InterPro"/>
</dbReference>
<evidence type="ECO:0000256" key="5">
    <source>
        <dbReference type="PIRSR" id="PIRSR606710-2"/>
    </source>
</evidence>
<gene>
    <name evidence="8" type="ORF">GA0070618_4553</name>
</gene>
<dbReference type="Pfam" id="PF04616">
    <property type="entry name" value="Glyco_hydro_43"/>
    <property type="match status" value="1"/>
</dbReference>
<organism evidence="8 9">
    <name type="scientific">Micromonospora echinospora</name>
    <name type="common">Micromonospora purpurea</name>
    <dbReference type="NCBI Taxonomy" id="1877"/>
    <lineage>
        <taxon>Bacteria</taxon>
        <taxon>Bacillati</taxon>
        <taxon>Actinomycetota</taxon>
        <taxon>Actinomycetes</taxon>
        <taxon>Micromonosporales</taxon>
        <taxon>Micromonosporaceae</taxon>
        <taxon>Micromonospora</taxon>
    </lineage>
</organism>
<dbReference type="Gene3D" id="2.115.10.20">
    <property type="entry name" value="Glycosyl hydrolase domain, family 43"/>
    <property type="match status" value="1"/>
</dbReference>
<dbReference type="GO" id="GO:0004553">
    <property type="term" value="F:hydrolase activity, hydrolyzing O-glycosyl compounds"/>
    <property type="evidence" value="ECO:0007669"/>
    <property type="project" value="InterPro"/>
</dbReference>
<dbReference type="InterPro" id="IPR050727">
    <property type="entry name" value="GH43_arabinanases"/>
</dbReference>
<keyword evidence="9" id="KW-1185">Reference proteome</keyword>
<accession>A0A1C4YYL5</accession>
<dbReference type="AlphaFoldDB" id="A0A1C4YYL5"/>
<keyword evidence="7" id="KW-0732">Signal</keyword>
<evidence type="ECO:0000256" key="4">
    <source>
        <dbReference type="ARBA" id="ARBA00023295"/>
    </source>
</evidence>
<evidence type="ECO:0000256" key="1">
    <source>
        <dbReference type="ARBA" id="ARBA00004834"/>
    </source>
</evidence>
<name>A0A1C4YYL5_MICEC</name>
<evidence type="ECO:0000256" key="2">
    <source>
        <dbReference type="ARBA" id="ARBA00009865"/>
    </source>
</evidence>
<proteinExistence type="inferred from homology"/>
<dbReference type="PANTHER" id="PTHR43301">
    <property type="entry name" value="ARABINAN ENDO-1,5-ALPHA-L-ARABINOSIDASE"/>
    <property type="match status" value="1"/>
</dbReference>
<comment type="similarity">
    <text evidence="2 6">Belongs to the glycosyl hydrolase 43 family.</text>
</comment>
<reference evidence="9" key="1">
    <citation type="submission" date="2016-06" db="EMBL/GenBank/DDBJ databases">
        <authorList>
            <person name="Varghese N."/>
            <person name="Submissions Spin"/>
        </authorList>
    </citation>
    <scope>NUCLEOTIDE SEQUENCE [LARGE SCALE GENOMIC DNA]</scope>
    <source>
        <strain evidence="9">DSM 43816</strain>
    </source>
</reference>
<evidence type="ECO:0000313" key="9">
    <source>
        <dbReference type="Proteomes" id="UP000198253"/>
    </source>
</evidence>
<keyword evidence="4 6" id="KW-0326">Glycosidase</keyword>
<dbReference type="EMBL" id="LT607413">
    <property type="protein sequence ID" value="SCF25815.1"/>
    <property type="molecule type" value="Genomic_DNA"/>
</dbReference>
<feature type="signal peptide" evidence="7">
    <location>
        <begin position="1"/>
        <end position="34"/>
    </location>
</feature>
<keyword evidence="3 6" id="KW-0378">Hydrolase</keyword>
<dbReference type="InParanoid" id="A0A1C4YYL5"/>
<sequence>MSLKRLLHGRFRRHVAVALTITVVAAGVAGSANAGPTRKTNHVAGTMGAKVADSLPCAATQQLRDIRIHDPFIMPDPVSGIYYLYQGTTVRRSIDLKNWCAPETVFTNPQGSWANAAHGTWAPEAWYYNGKYYWFATLHNRNRVLATASTNGQHCGDCGQVWQNQHWRGTVIAAADSPMGPFELLNLDSPVAPSSHMTLDGTLYVDPDGQPWMVYAHEWVQKIDGTIEAIRLERDGAGNLTGRGQGDPIYLFKGSDAPWYYQEGMVNAGQLPPYVTDGPSFYRTNSNELLMFWTSYRKHNNEYVVTLARSTSGDLKGPWTQEDVVVTENKGHSMLFRTFADKQNPHGTIMMSLHNNMNGGSVMRTELYEMRETGRSLVVEKQRTDLDGDPVSHWVWPRP</sequence>
<comment type="pathway">
    <text evidence="1">Glycan metabolism; L-arabinan degradation.</text>
</comment>
<evidence type="ECO:0000256" key="7">
    <source>
        <dbReference type="SAM" id="SignalP"/>
    </source>
</evidence>
<evidence type="ECO:0000256" key="3">
    <source>
        <dbReference type="ARBA" id="ARBA00022801"/>
    </source>
</evidence>
<dbReference type="PANTHER" id="PTHR43301:SF3">
    <property type="entry name" value="ARABINAN ENDO-1,5-ALPHA-L-ARABINOSIDASE A-RELATED"/>
    <property type="match status" value="1"/>
</dbReference>
<dbReference type="InterPro" id="IPR006710">
    <property type="entry name" value="Glyco_hydro_43"/>
</dbReference>
<dbReference type="InterPro" id="IPR023296">
    <property type="entry name" value="Glyco_hydro_beta-prop_sf"/>
</dbReference>
<feature type="site" description="Important for catalytic activity, responsible for pKa modulation of the active site Glu and correct orientation of both the proton donor and substrate" evidence="5">
    <location>
        <position position="200"/>
    </location>
</feature>
<protein>
    <submittedName>
        <fullName evidence="8">Glycosyl hydrolases family 43</fullName>
    </submittedName>
</protein>
<dbReference type="CDD" id="cd08981">
    <property type="entry name" value="GH43_Bt1873-like"/>
    <property type="match status" value="1"/>
</dbReference>
<evidence type="ECO:0000256" key="6">
    <source>
        <dbReference type="RuleBase" id="RU361187"/>
    </source>
</evidence>
<dbReference type="SUPFAM" id="SSF75005">
    <property type="entry name" value="Arabinanase/levansucrase/invertase"/>
    <property type="match status" value="1"/>
</dbReference>
<feature type="chain" id="PRO_5008709632" evidence="7">
    <location>
        <begin position="35"/>
        <end position="399"/>
    </location>
</feature>